<proteinExistence type="predicted"/>
<reference evidence="1" key="2">
    <citation type="submission" date="2020-11" db="EMBL/GenBank/DDBJ databases">
        <authorList>
            <person name="McCartney M.A."/>
            <person name="Auch B."/>
            <person name="Kono T."/>
            <person name="Mallez S."/>
            <person name="Becker A."/>
            <person name="Gohl D.M."/>
            <person name="Silverstein K.A.T."/>
            <person name="Koren S."/>
            <person name="Bechman K.B."/>
            <person name="Herman A."/>
            <person name="Abrahante J.E."/>
            <person name="Garbe J."/>
        </authorList>
    </citation>
    <scope>NUCLEOTIDE SEQUENCE</scope>
    <source>
        <strain evidence="1">Duluth1</strain>
        <tissue evidence="1">Whole animal</tissue>
    </source>
</reference>
<reference evidence="1" key="1">
    <citation type="journal article" date="2019" name="bioRxiv">
        <title>The Genome of the Zebra Mussel, Dreissena polymorpha: A Resource for Invasive Species Research.</title>
        <authorList>
            <person name="McCartney M.A."/>
            <person name="Auch B."/>
            <person name="Kono T."/>
            <person name="Mallez S."/>
            <person name="Zhang Y."/>
            <person name="Obille A."/>
            <person name="Becker A."/>
            <person name="Abrahante J.E."/>
            <person name="Garbe J."/>
            <person name="Badalamenti J.P."/>
            <person name="Herman A."/>
            <person name="Mangelson H."/>
            <person name="Liachko I."/>
            <person name="Sullivan S."/>
            <person name="Sone E.D."/>
            <person name="Koren S."/>
            <person name="Silverstein K.A.T."/>
            <person name="Beckman K.B."/>
            <person name="Gohl D.M."/>
        </authorList>
    </citation>
    <scope>NUCLEOTIDE SEQUENCE</scope>
    <source>
        <strain evidence="1">Duluth1</strain>
        <tissue evidence="1">Whole animal</tissue>
    </source>
</reference>
<dbReference type="Proteomes" id="UP000828390">
    <property type="component" value="Unassembled WGS sequence"/>
</dbReference>
<comment type="caution">
    <text evidence="1">The sequence shown here is derived from an EMBL/GenBank/DDBJ whole genome shotgun (WGS) entry which is preliminary data.</text>
</comment>
<evidence type="ECO:0000313" key="2">
    <source>
        <dbReference type="Proteomes" id="UP000828390"/>
    </source>
</evidence>
<keyword evidence="2" id="KW-1185">Reference proteome</keyword>
<dbReference type="EMBL" id="JAIWYP010000007">
    <property type="protein sequence ID" value="KAH3795637.1"/>
    <property type="molecule type" value="Genomic_DNA"/>
</dbReference>
<sequence length="112" mass="12451">MFEISEGLLRLENAGDNCYYIHRTPRIDQARVENTCKGCSTGIPVTMSSFLVLLVWSHADGGLLHSVCVMELVMEPRYVTTALNRPVLQTVCLGSVTIKLEQQSVYGNLAYN</sequence>
<accession>A0A9D4J531</accession>
<protein>
    <submittedName>
        <fullName evidence="1">Uncharacterized protein</fullName>
    </submittedName>
</protein>
<organism evidence="1 2">
    <name type="scientific">Dreissena polymorpha</name>
    <name type="common">Zebra mussel</name>
    <name type="synonym">Mytilus polymorpha</name>
    <dbReference type="NCBI Taxonomy" id="45954"/>
    <lineage>
        <taxon>Eukaryota</taxon>
        <taxon>Metazoa</taxon>
        <taxon>Spiralia</taxon>
        <taxon>Lophotrochozoa</taxon>
        <taxon>Mollusca</taxon>
        <taxon>Bivalvia</taxon>
        <taxon>Autobranchia</taxon>
        <taxon>Heteroconchia</taxon>
        <taxon>Euheterodonta</taxon>
        <taxon>Imparidentia</taxon>
        <taxon>Neoheterodontei</taxon>
        <taxon>Myida</taxon>
        <taxon>Dreissenoidea</taxon>
        <taxon>Dreissenidae</taxon>
        <taxon>Dreissena</taxon>
    </lineage>
</organism>
<name>A0A9D4J531_DREPO</name>
<gene>
    <name evidence="1" type="ORF">DPMN_149192</name>
</gene>
<dbReference type="AlphaFoldDB" id="A0A9D4J531"/>
<evidence type="ECO:0000313" key="1">
    <source>
        <dbReference type="EMBL" id="KAH3795637.1"/>
    </source>
</evidence>